<feature type="compositionally biased region" description="Basic and acidic residues" evidence="1">
    <location>
        <begin position="56"/>
        <end position="85"/>
    </location>
</feature>
<evidence type="ECO:0000313" key="2">
    <source>
        <dbReference type="EMBL" id="KAJ8396218.1"/>
    </source>
</evidence>
<keyword evidence="3" id="KW-1185">Reference proteome</keyword>
<comment type="caution">
    <text evidence="2">The sequence shown here is derived from an EMBL/GenBank/DDBJ whole genome shotgun (WGS) entry which is preliminary data.</text>
</comment>
<evidence type="ECO:0000256" key="1">
    <source>
        <dbReference type="SAM" id="MobiDB-lite"/>
    </source>
</evidence>
<dbReference type="AlphaFoldDB" id="A0AAD7S599"/>
<dbReference type="EMBL" id="JAINUG010000108">
    <property type="protein sequence ID" value="KAJ8396218.1"/>
    <property type="molecule type" value="Genomic_DNA"/>
</dbReference>
<feature type="compositionally biased region" description="Basic and acidic residues" evidence="1">
    <location>
        <begin position="301"/>
        <end position="317"/>
    </location>
</feature>
<dbReference type="Proteomes" id="UP001221898">
    <property type="component" value="Unassembled WGS sequence"/>
</dbReference>
<proteinExistence type="predicted"/>
<sequence length="355" mass="37718">MDGTAAPAVYTAAWPAVAAQEHLGLICGQRLHGGGPALRRAPGGNGHIGGLARYGGDPEDRRETPGRHGESVPVRHGERGDPKAPIKARETNLSGFHGISSALCGASTAEAPGKRWAERQMSLRWGSQTGCGFLSHKLSNQLSDRDPGCSVALGGRSRLTDQLLGSVYGHKCAAPSPAAPPLKISAVSPRFKQLPLPKYGACIPGLTPPGEASRELVFDKEKLARGTRGQRLPWSFGPGPFGGRPVRRAVTRGYRLAADSDPSEQRVSGGQERSPRVSPSLRREEGCEPSSALLHPGRAPRARDPLSPRETQGDRKPGIRRTSASFHTEGELQWARASSLQAARDIPTASLHTKV</sequence>
<feature type="region of interest" description="Disordered" evidence="1">
    <location>
        <begin position="40"/>
        <end position="85"/>
    </location>
</feature>
<feature type="compositionally biased region" description="Gly residues" evidence="1">
    <location>
        <begin position="43"/>
        <end position="53"/>
    </location>
</feature>
<organism evidence="2 3">
    <name type="scientific">Aldrovandia affinis</name>
    <dbReference type="NCBI Taxonomy" id="143900"/>
    <lineage>
        <taxon>Eukaryota</taxon>
        <taxon>Metazoa</taxon>
        <taxon>Chordata</taxon>
        <taxon>Craniata</taxon>
        <taxon>Vertebrata</taxon>
        <taxon>Euteleostomi</taxon>
        <taxon>Actinopterygii</taxon>
        <taxon>Neopterygii</taxon>
        <taxon>Teleostei</taxon>
        <taxon>Notacanthiformes</taxon>
        <taxon>Halosauridae</taxon>
        <taxon>Aldrovandia</taxon>
    </lineage>
</organism>
<evidence type="ECO:0000313" key="3">
    <source>
        <dbReference type="Proteomes" id="UP001221898"/>
    </source>
</evidence>
<feature type="region of interest" description="Disordered" evidence="1">
    <location>
        <begin position="255"/>
        <end position="331"/>
    </location>
</feature>
<gene>
    <name evidence="2" type="ORF">AAFF_G00020850</name>
</gene>
<reference evidence="2" key="1">
    <citation type="journal article" date="2023" name="Science">
        <title>Genome structures resolve the early diversification of teleost fishes.</title>
        <authorList>
            <person name="Parey E."/>
            <person name="Louis A."/>
            <person name="Montfort J."/>
            <person name="Bouchez O."/>
            <person name="Roques C."/>
            <person name="Iampietro C."/>
            <person name="Lluch J."/>
            <person name="Castinel A."/>
            <person name="Donnadieu C."/>
            <person name="Desvignes T."/>
            <person name="Floi Bucao C."/>
            <person name="Jouanno E."/>
            <person name="Wen M."/>
            <person name="Mejri S."/>
            <person name="Dirks R."/>
            <person name="Jansen H."/>
            <person name="Henkel C."/>
            <person name="Chen W.J."/>
            <person name="Zahm M."/>
            <person name="Cabau C."/>
            <person name="Klopp C."/>
            <person name="Thompson A.W."/>
            <person name="Robinson-Rechavi M."/>
            <person name="Braasch I."/>
            <person name="Lecointre G."/>
            <person name="Bobe J."/>
            <person name="Postlethwait J.H."/>
            <person name="Berthelot C."/>
            <person name="Roest Crollius H."/>
            <person name="Guiguen Y."/>
        </authorList>
    </citation>
    <scope>NUCLEOTIDE SEQUENCE</scope>
    <source>
        <strain evidence="2">NC1722</strain>
    </source>
</reference>
<accession>A0AAD7S599</accession>
<name>A0AAD7S599_9TELE</name>
<protein>
    <submittedName>
        <fullName evidence="2">Uncharacterized protein</fullName>
    </submittedName>
</protein>